<keyword evidence="2" id="KW-0812">Transmembrane</keyword>
<dbReference type="EMBL" id="MCGO01000067">
    <property type="protein sequence ID" value="ORY33605.1"/>
    <property type="molecule type" value="Genomic_DNA"/>
</dbReference>
<evidence type="ECO:0008006" key="5">
    <source>
        <dbReference type="Google" id="ProtNLM"/>
    </source>
</evidence>
<feature type="region of interest" description="Disordered" evidence="1">
    <location>
        <begin position="159"/>
        <end position="205"/>
    </location>
</feature>
<dbReference type="Pfam" id="PF04654">
    <property type="entry name" value="DUF599"/>
    <property type="match status" value="2"/>
</dbReference>
<name>A0A1Y2BHK4_9FUNG</name>
<dbReference type="PANTHER" id="PTHR31168:SF1">
    <property type="entry name" value="DUF599 FAMILY PROTEIN"/>
    <property type="match status" value="1"/>
</dbReference>
<keyword evidence="2" id="KW-0472">Membrane</keyword>
<evidence type="ECO:0000313" key="3">
    <source>
        <dbReference type="EMBL" id="ORY33605.1"/>
    </source>
</evidence>
<gene>
    <name evidence="3" type="ORF">BCR33DRAFT_723177</name>
</gene>
<keyword evidence="2" id="KW-1133">Transmembrane helix</keyword>
<dbReference type="InterPro" id="IPR006747">
    <property type="entry name" value="DUF599"/>
</dbReference>
<organism evidence="3 4">
    <name type="scientific">Rhizoclosmatium globosum</name>
    <dbReference type="NCBI Taxonomy" id="329046"/>
    <lineage>
        <taxon>Eukaryota</taxon>
        <taxon>Fungi</taxon>
        <taxon>Fungi incertae sedis</taxon>
        <taxon>Chytridiomycota</taxon>
        <taxon>Chytridiomycota incertae sedis</taxon>
        <taxon>Chytridiomycetes</taxon>
        <taxon>Chytridiales</taxon>
        <taxon>Chytriomycetaceae</taxon>
        <taxon>Rhizoclosmatium</taxon>
    </lineage>
</organism>
<feature type="compositionally biased region" description="Basic and acidic residues" evidence="1">
    <location>
        <begin position="159"/>
        <end position="182"/>
    </location>
</feature>
<feature type="transmembrane region" description="Helical" evidence="2">
    <location>
        <begin position="100"/>
        <end position="123"/>
    </location>
</feature>
<dbReference type="AlphaFoldDB" id="A0A1Y2BHK4"/>
<evidence type="ECO:0000313" key="4">
    <source>
        <dbReference type="Proteomes" id="UP000193642"/>
    </source>
</evidence>
<protein>
    <recommendedName>
        <fullName evidence="5">DUF599-domain-containing protein</fullName>
    </recommendedName>
</protein>
<dbReference type="OrthoDB" id="761598at2759"/>
<accession>A0A1Y2BHK4</accession>
<evidence type="ECO:0000256" key="1">
    <source>
        <dbReference type="SAM" id="MobiDB-lite"/>
    </source>
</evidence>
<dbReference type="Proteomes" id="UP000193642">
    <property type="component" value="Unassembled WGS sequence"/>
</dbReference>
<reference evidence="3 4" key="1">
    <citation type="submission" date="2016-07" db="EMBL/GenBank/DDBJ databases">
        <title>Pervasive Adenine N6-methylation of Active Genes in Fungi.</title>
        <authorList>
            <consortium name="DOE Joint Genome Institute"/>
            <person name="Mondo S.J."/>
            <person name="Dannebaum R.O."/>
            <person name="Kuo R.C."/>
            <person name="Labutti K."/>
            <person name="Haridas S."/>
            <person name="Kuo A."/>
            <person name="Salamov A."/>
            <person name="Ahrendt S.R."/>
            <person name="Lipzen A."/>
            <person name="Sullivan W."/>
            <person name="Andreopoulos W.B."/>
            <person name="Clum A."/>
            <person name="Lindquist E."/>
            <person name="Daum C."/>
            <person name="Ramamoorthy G.K."/>
            <person name="Gryganskyi A."/>
            <person name="Culley D."/>
            <person name="Magnuson J.K."/>
            <person name="James T.Y."/>
            <person name="O'Malley M.A."/>
            <person name="Stajich J.E."/>
            <person name="Spatafora J.W."/>
            <person name="Visel A."/>
            <person name="Grigoriev I.V."/>
        </authorList>
    </citation>
    <scope>NUCLEOTIDE SEQUENCE [LARGE SCALE GENOMIC DNA]</scope>
    <source>
        <strain evidence="3 4">JEL800</strain>
    </source>
</reference>
<feature type="transmembrane region" description="Helical" evidence="2">
    <location>
        <begin position="60"/>
        <end position="80"/>
    </location>
</feature>
<sequence>MDEYAATNIAVGTACVSPEKTVYGLSALSRKVWVAAIMRGQNKDILAVQSLRNLIMASSILASTCVAIIFGFIAFLATVVSHPESVATIGNPLGSQFGFALDQLFGTKVMMLLIVFCVAFFCFAQSMRFYNHVGLVININISIEELEDAFRLKESHLPDEEDDHGRFSEDHSTHVDISDSRKGRSPIKARPHTDEITRERAESKRSFSNLDALNVRDATVDKHSDTQHRRDRHLNAHSRAANVEFVARMLNRGSMFYTLGMRGYYISFPVMGYLWGPWALLLTTLLLTLSPTQFREEQSKLDADVQGAKSLDKGHGKSVAGPSKVGDQGGIVRQKSGLREMDDGTVLNV</sequence>
<keyword evidence="4" id="KW-1185">Reference proteome</keyword>
<evidence type="ECO:0000256" key="2">
    <source>
        <dbReference type="SAM" id="Phobius"/>
    </source>
</evidence>
<feature type="compositionally biased region" description="Basic and acidic residues" evidence="1">
    <location>
        <begin position="191"/>
        <end position="205"/>
    </location>
</feature>
<feature type="transmembrane region" description="Helical" evidence="2">
    <location>
        <begin position="264"/>
        <end position="289"/>
    </location>
</feature>
<dbReference type="PANTHER" id="PTHR31168">
    <property type="entry name" value="OS02G0292800 PROTEIN"/>
    <property type="match status" value="1"/>
</dbReference>
<comment type="caution">
    <text evidence="3">The sequence shown here is derived from an EMBL/GenBank/DDBJ whole genome shotgun (WGS) entry which is preliminary data.</text>
</comment>
<proteinExistence type="predicted"/>
<feature type="region of interest" description="Disordered" evidence="1">
    <location>
        <begin position="305"/>
        <end position="349"/>
    </location>
</feature>